<dbReference type="InParanoid" id="A0A409YZE3"/>
<feature type="region of interest" description="Disordered" evidence="1">
    <location>
        <begin position="1"/>
        <end position="24"/>
    </location>
</feature>
<dbReference type="AlphaFoldDB" id="A0A409YZE3"/>
<protein>
    <submittedName>
        <fullName evidence="2">Uncharacterized protein</fullName>
    </submittedName>
</protein>
<dbReference type="EMBL" id="NHTK01000024">
    <property type="protein sequence ID" value="PPR08293.1"/>
    <property type="molecule type" value="Genomic_DNA"/>
</dbReference>
<proteinExistence type="predicted"/>
<gene>
    <name evidence="2" type="ORF">CVT24_002451</name>
</gene>
<dbReference type="Proteomes" id="UP000284842">
    <property type="component" value="Unassembled WGS sequence"/>
</dbReference>
<dbReference type="STRING" id="181874.A0A409YZE3"/>
<evidence type="ECO:0000256" key="1">
    <source>
        <dbReference type="SAM" id="MobiDB-lite"/>
    </source>
</evidence>
<accession>A0A409YZE3</accession>
<sequence>MPSSSVSRDSSTGEPETTECSTQTLASLKRSNARLRDQLAAAQLVKFQKKMSTKTYGRGVSKLCHMFISVDVMVAESDRRLNEGISGADPNLDLSEEAIRDRNRTFKAYQLMVGLVPDMERTMAQDDTHKITTMMSELQHGASEARGDDIRRVKEELANWLNERYKPSVPFTTKSRANRGFNNDITGQLLCSTSFDWSNSVVRQCLRDGEPAYCKTDIFLNCLFAPTKSGDMTVDLDGFLKGVLLVKTYCCIFTSPTSADVFEAEEDSDGPVRKKLKLQSGRVKATKQNVASLLQMNGIVTPRSIAYAATLLVFNLTDIEQWPSESANHTAGHGFNFKTFYNHIVDYFEAPTDSDSIASNKRLLKWWSRYVLLIILMGKINLSVLFSTIFPRHVSASNDSQDGWQAILKRRAAAKTARNTAAFRLDTSGLDAPPRDE</sequence>
<keyword evidence="3" id="KW-1185">Reference proteome</keyword>
<evidence type="ECO:0000313" key="2">
    <source>
        <dbReference type="EMBL" id="PPR08293.1"/>
    </source>
</evidence>
<organism evidence="2 3">
    <name type="scientific">Panaeolus cyanescens</name>
    <dbReference type="NCBI Taxonomy" id="181874"/>
    <lineage>
        <taxon>Eukaryota</taxon>
        <taxon>Fungi</taxon>
        <taxon>Dikarya</taxon>
        <taxon>Basidiomycota</taxon>
        <taxon>Agaricomycotina</taxon>
        <taxon>Agaricomycetes</taxon>
        <taxon>Agaricomycetidae</taxon>
        <taxon>Agaricales</taxon>
        <taxon>Agaricineae</taxon>
        <taxon>Galeropsidaceae</taxon>
        <taxon>Panaeolus</taxon>
    </lineage>
</organism>
<dbReference type="OrthoDB" id="2662502at2759"/>
<comment type="caution">
    <text evidence="2">The sequence shown here is derived from an EMBL/GenBank/DDBJ whole genome shotgun (WGS) entry which is preliminary data.</text>
</comment>
<name>A0A409YZE3_9AGAR</name>
<reference evidence="2 3" key="1">
    <citation type="journal article" date="2018" name="Evol. Lett.">
        <title>Horizontal gene cluster transfer increased hallucinogenic mushroom diversity.</title>
        <authorList>
            <person name="Reynolds H.T."/>
            <person name="Vijayakumar V."/>
            <person name="Gluck-Thaler E."/>
            <person name="Korotkin H.B."/>
            <person name="Matheny P.B."/>
            <person name="Slot J.C."/>
        </authorList>
    </citation>
    <scope>NUCLEOTIDE SEQUENCE [LARGE SCALE GENOMIC DNA]</scope>
    <source>
        <strain evidence="2 3">2629</strain>
    </source>
</reference>
<evidence type="ECO:0000313" key="3">
    <source>
        <dbReference type="Proteomes" id="UP000284842"/>
    </source>
</evidence>
<dbReference type="Pfam" id="PF20414">
    <property type="entry name" value="DUF6698"/>
    <property type="match status" value="1"/>
</dbReference>
<dbReference type="InterPro" id="IPR046521">
    <property type="entry name" value="DUF6698"/>
</dbReference>